<dbReference type="PATRIC" id="fig|758793.3.peg.3248"/>
<dbReference type="OrthoDB" id="253409at2"/>
<dbReference type="RefSeq" id="WP_016354431.1">
    <property type="nucleotide sequence ID" value="NC_021294.1"/>
</dbReference>
<dbReference type="Proteomes" id="UP000013966">
    <property type="component" value="Chromosome 2"/>
</dbReference>
<dbReference type="EMBL" id="AP013059">
    <property type="protein sequence ID" value="BAN25000.1"/>
    <property type="molecule type" value="Genomic_DNA"/>
</dbReference>
<protein>
    <submittedName>
        <fullName evidence="2">Uncharacterized protein</fullName>
    </submittedName>
</protein>
<evidence type="ECO:0000313" key="3">
    <source>
        <dbReference type="Proteomes" id="UP000013966"/>
    </source>
</evidence>
<organism evidence="2 3">
    <name type="scientific">Caballeronia insecticola</name>
    <dbReference type="NCBI Taxonomy" id="758793"/>
    <lineage>
        <taxon>Bacteria</taxon>
        <taxon>Pseudomonadati</taxon>
        <taxon>Pseudomonadota</taxon>
        <taxon>Betaproteobacteria</taxon>
        <taxon>Burkholderiales</taxon>
        <taxon>Burkholderiaceae</taxon>
        <taxon>Caballeronia</taxon>
    </lineage>
</organism>
<sequence length="673" mass="70115">MDRYWKLNAATTPPAVPDSNAGGYPQDGVPSSDIKDTVPGAWWYHSVTEEIRGAIAKLGGVPDWTKTDQLATAISNSIQSATSRITSDLAEPDGASLIGFEQNVPNAQQRAMLEKAREQKTVEDFEAGGLDDTVQLRNAIAWLCADSGRALSCARTSYVVSGSLAMNGAKDFVWDGRGATIAMAGGVPAAADSQMLFMTSCTSGLICNLTIDGNRGSRTPAEAPAHNIEVFNGCASLMFVRVQSVQAVCDGWYVGTSTPYDQTSVPTDIKLVHCGAKKAYRNNMSVINSIRFRDYFGVYTNATGTLPMAGIDFEPNHDDDCGNADALCVGTTCNDNAGTGFQATKPNTFLRLRDVTAEGNGLGAVGGAWGRLRIDGITLDRYTSSVTRGIIDCSSGSGETSIRKLRARNCNTGSDAKPVIFTHSTATGPISIDDIELVSSQTAAINATSRVTVTGVRADGDNAQYVFLVQGPSAAGSSVRGVSASGTKAIGYISSPDVVVGDVVANAPSASGVLLMFDTAATSAILDGYRIRQPAGVPAGQLAFRFNSAPRHVGSVIGLGHGTDFTSSTIGAFQGGTVGTNIGDITPYPFTKVMPINAQSIPANTSTLLFNGPFSGANPGDAVSASFSQSMSGLMLYAFVESTGIVKTYALNPLGSAVPLSAGNLSMRVLKKI</sequence>
<dbReference type="Gene3D" id="2.160.20.10">
    <property type="entry name" value="Single-stranded right-handed beta-helix, Pectin lyase-like"/>
    <property type="match status" value="1"/>
</dbReference>
<reference evidence="2 3" key="1">
    <citation type="journal article" date="2013" name="Genome Announc.">
        <title>Complete Genome Sequence of Burkholderia sp. Strain RPE64, Bacterial Symbiont of the Bean Bug Riptortus pedestris.</title>
        <authorList>
            <person name="Shibata T.F."/>
            <person name="Maeda T."/>
            <person name="Nikoh N."/>
            <person name="Yamaguchi K."/>
            <person name="Oshima K."/>
            <person name="Hattori M."/>
            <person name="Nishiyama T."/>
            <person name="Hasebe M."/>
            <person name="Fukatsu T."/>
            <person name="Kikuchi Y."/>
            <person name="Shigenobu S."/>
        </authorList>
    </citation>
    <scope>NUCLEOTIDE SEQUENCE [LARGE SCALE GENOMIC DNA]</scope>
</reference>
<reference evidence="2 3" key="2">
    <citation type="journal article" date="2018" name="Int. J. Syst. Evol. Microbiol.">
        <title>Burkholderia insecticola sp. nov., a gut symbiotic bacterium of the bean bug Riptortus pedestris.</title>
        <authorList>
            <person name="Takeshita K."/>
            <person name="Tamaki H."/>
            <person name="Ohbayashi T."/>
            <person name="Meng X.-Y."/>
            <person name="Sone T."/>
            <person name="Mitani Y."/>
            <person name="Peeters C."/>
            <person name="Kikuchi Y."/>
            <person name="Vandamme P."/>
        </authorList>
    </citation>
    <scope>NUCLEOTIDE SEQUENCE [LARGE SCALE GENOMIC DNA]</scope>
    <source>
        <strain evidence="2">RPE64</strain>
    </source>
</reference>
<accession>R4WVF0</accession>
<dbReference type="KEGG" id="buo:BRPE64_BCDS03390"/>
<dbReference type="SUPFAM" id="SSF51126">
    <property type="entry name" value="Pectin lyase-like"/>
    <property type="match status" value="1"/>
</dbReference>
<evidence type="ECO:0000256" key="1">
    <source>
        <dbReference type="SAM" id="MobiDB-lite"/>
    </source>
</evidence>
<proteinExistence type="predicted"/>
<dbReference type="InterPro" id="IPR011050">
    <property type="entry name" value="Pectin_lyase_fold/virulence"/>
</dbReference>
<dbReference type="AlphaFoldDB" id="R4WVF0"/>
<name>R4WVF0_9BURK</name>
<keyword evidence="3" id="KW-1185">Reference proteome</keyword>
<dbReference type="InterPro" id="IPR012334">
    <property type="entry name" value="Pectin_lyas_fold"/>
</dbReference>
<dbReference type="HOGENOM" id="CLU_408081_0_0_4"/>
<feature type="region of interest" description="Disordered" evidence="1">
    <location>
        <begin position="1"/>
        <end position="35"/>
    </location>
</feature>
<gene>
    <name evidence="2" type="ORF">BRPE64_BCDS03390</name>
</gene>
<evidence type="ECO:0000313" key="2">
    <source>
        <dbReference type="EMBL" id="BAN25000.1"/>
    </source>
</evidence>